<evidence type="ECO:0000313" key="2">
    <source>
        <dbReference type="Proteomes" id="UP000662782"/>
    </source>
</evidence>
<dbReference type="InterPro" id="IPR001252">
    <property type="entry name" value="Malate_DH_AS"/>
</dbReference>
<sequence length="266" mass="29374">MRALGALNISVGTSLAFEGAAKIQLLQSDSLLINLRTIARNAREAYDKDDSDGKDVDLLTAAASDDLIGLIKTVQGWMGQKTINLIVYLPSYRSLPKIFKRANLWEPTTDIQKEKDRLDTAVLNNLKKRFGANIKETDVNLPEFIGNGLILTHHPIDLVMTGSGTRLRLIESYTGTLKGHSQWYTKFSGGEKLFNIPLNKLTIQIFGDGPVNFKSEKSHKLKDLIKDIAIKGKWTSVTTLDAVRSSINVHAKGFDRDGLLILLNGG</sequence>
<reference evidence="1 2" key="1">
    <citation type="submission" date="2020-07" db="EMBL/GenBank/DDBJ databases">
        <title>Complete genome sequence of Klebsiella pneumoniae phage Miami.</title>
        <authorList>
            <person name="Mora D.A."/>
            <person name="Lessor L."/>
            <person name="Gill J."/>
            <person name="Liu M."/>
        </authorList>
    </citation>
    <scope>NUCLEOTIDE SEQUENCE [LARGE SCALE GENOMIC DNA]</scope>
</reference>
<organism evidence="1 2">
    <name type="scientific">Klebsiella phage Miami</name>
    <dbReference type="NCBI Taxonomy" id="2767581"/>
    <lineage>
        <taxon>Viruses</taxon>
        <taxon>Duplodnaviria</taxon>
        <taxon>Heunggongvirae</taxon>
        <taxon>Uroviricota</taxon>
        <taxon>Caudoviricetes</taxon>
        <taxon>Chimalliviridae</taxon>
        <taxon>Miamivirus</taxon>
        <taxon>Miamivirus miami</taxon>
    </lineage>
</organism>
<dbReference type="GO" id="GO:0016615">
    <property type="term" value="F:malate dehydrogenase activity"/>
    <property type="evidence" value="ECO:0007669"/>
    <property type="project" value="InterPro"/>
</dbReference>
<dbReference type="EMBL" id="MT701590">
    <property type="protein sequence ID" value="QPB09387.1"/>
    <property type="molecule type" value="Genomic_DNA"/>
</dbReference>
<dbReference type="PROSITE" id="PS00068">
    <property type="entry name" value="MDH"/>
    <property type="match status" value="1"/>
</dbReference>
<proteinExistence type="predicted"/>
<name>A0A873WD69_9CAUD</name>
<dbReference type="GO" id="GO:0006108">
    <property type="term" value="P:malate metabolic process"/>
    <property type="evidence" value="ECO:0007669"/>
    <property type="project" value="InterPro"/>
</dbReference>
<accession>A0A873WD69</accession>
<dbReference type="Proteomes" id="UP000662782">
    <property type="component" value="Segment"/>
</dbReference>
<keyword evidence="2" id="KW-1185">Reference proteome</keyword>
<evidence type="ECO:0000313" key="1">
    <source>
        <dbReference type="EMBL" id="QPB09387.1"/>
    </source>
</evidence>
<gene>
    <name evidence="1" type="ORF">CPT_Miami_292</name>
</gene>
<protein>
    <submittedName>
        <fullName evidence="1">Uncharacterized protein</fullName>
    </submittedName>
</protein>